<feature type="compositionally biased region" description="Basic and acidic residues" evidence="2">
    <location>
        <begin position="950"/>
        <end position="962"/>
    </location>
</feature>
<dbReference type="EMBL" id="CM015720">
    <property type="protein sequence ID" value="KAF3693772.1"/>
    <property type="molecule type" value="Genomic_DNA"/>
</dbReference>
<name>A0A6G1PU31_CHAAH</name>
<feature type="coiled-coil region" evidence="1">
    <location>
        <begin position="439"/>
        <end position="466"/>
    </location>
</feature>
<keyword evidence="1" id="KW-0175">Coiled coil</keyword>
<feature type="region of interest" description="Disordered" evidence="2">
    <location>
        <begin position="935"/>
        <end position="968"/>
    </location>
</feature>
<evidence type="ECO:0000259" key="3">
    <source>
        <dbReference type="PROSITE" id="PS51444"/>
    </source>
</evidence>
<dbReference type="AlphaFoldDB" id="A0A6G1PU31"/>
<dbReference type="InterPro" id="IPR015425">
    <property type="entry name" value="FH2_Formin"/>
</dbReference>
<evidence type="ECO:0000313" key="4">
    <source>
        <dbReference type="EMBL" id="KAF3693772.1"/>
    </source>
</evidence>
<feature type="region of interest" description="Disordered" evidence="2">
    <location>
        <begin position="893"/>
        <end position="918"/>
    </location>
</feature>
<evidence type="ECO:0000313" key="5">
    <source>
        <dbReference type="Proteomes" id="UP000503349"/>
    </source>
</evidence>
<dbReference type="SUPFAM" id="SSF101447">
    <property type="entry name" value="Formin homology 2 domain (FH2 domain)"/>
    <property type="match status" value="1"/>
</dbReference>
<reference evidence="4 5" key="1">
    <citation type="submission" date="2019-02" db="EMBL/GenBank/DDBJ databases">
        <title>Opniocepnalus argus genome.</title>
        <authorList>
            <person name="Zhou C."/>
            <person name="Xiao S."/>
        </authorList>
    </citation>
    <scope>NUCLEOTIDE SEQUENCE [LARGE SCALE GENOMIC DNA]</scope>
    <source>
        <strain evidence="4">OARG1902GOOAL</strain>
        <tissue evidence="4">Muscle</tissue>
    </source>
</reference>
<sequence>MLINLSVAIKEARLSWNTVFHDTVEVTAMDSHAVLVSPSLPPLAPPPPPPPPPPLPASSSSPPFSRTDSARRSRLRKLNWERIPKEKVEGRKSVWTGAAPDEEEFPIDLHSLDELFGQKDSKPQERTNTQRRRSALLHCKFSQESSEEISLLDSKRSMNIGIFLRQFKMPPTEIVEDIKQGAGDRYGAEKLTELRKLLPDTEEESRLRRFGGERRWLGKPDLFMLLLVEVPSFRLRLDAMILQQEFDPSVTSLCVAARCLREAARELLSCPELHSILRLVLKAGNYMNAGGYAGNAAGFRISSLLKLADTKANKPGMNLLHFVAMEAVKKDQSLLSFPSQLGHVGPASRLCEESVLEDVIKLKSRVVALKANIQSETEIQQHTQPFLEVAEERLKEAEDEVEGMKMSSQALLEFFCEDDSTFKLEEACRVIHLFCLRFQRAVQENAEREQKEQKRLERQREMVEKRRSLAVCTGLDLNLSLAREPHSQENKDELEKLLEKNLSYTWNRRSLRSSDPRRHSQRPHNDTHNSSMLKSFPVLGTSPTSTSYHSNSSSDQENTTVLCSSPETDGTCSPIEQESVLSSRNSARPSQNNQSMKAVMVSHVDTFSTCKNEHEFAYKQRGPDNISYVLQGQLKETGLYKGADISLQHVALMSTKSSPGSCNQAALNTDTSTLSIKSQASVHRFGLPLTDNNHPPQHKSDDSSVKKSLPKSVHMRGILSQSDTMAGLLRYQISDAQTSVNVLDKVQPEPQIRETSVEMHLPSLNKQPDKEAASTPVEETWMPSSLPEFSQSQPEERSDLPCPAQQITKSYSCVGESLECHTLVKGLRSYDTMSPPASPLPRPAPSLCSKWRKEREVDLREGTSTGYPRSKEETRTMKIPVRSGILAKRGLVSRAGPSNSTGIPRVRSKNEPLNGAPVPTNTSIAIRVSTSRSISMRSSSGTRLAAVQAEVKRSNSTRERTVSETQNPAKLTLGCKSSNRSVPEKLSDSKQPAFIRGSPLRVSKRLAPNSETQVPAQPCTTHIPSSATAKTIRTAVITAARNKTAKTTSTSPSSTNSKIPTVSRIPGPKLPRATVSQPLWR</sequence>
<gene>
    <name evidence="4" type="ORF">EXN66_Car009448</name>
</gene>
<feature type="domain" description="FH2" evidence="3">
    <location>
        <begin position="65"/>
        <end position="464"/>
    </location>
</feature>
<feature type="compositionally biased region" description="Low complexity" evidence="2">
    <location>
        <begin position="1045"/>
        <end position="1058"/>
    </location>
</feature>
<feature type="region of interest" description="Disordered" evidence="2">
    <location>
        <begin position="509"/>
        <end position="594"/>
    </location>
</feature>
<feature type="region of interest" description="Disordered" evidence="2">
    <location>
        <begin position="686"/>
        <end position="710"/>
    </location>
</feature>
<feature type="compositionally biased region" description="Polar residues" evidence="2">
    <location>
        <begin position="555"/>
        <end position="594"/>
    </location>
</feature>
<evidence type="ECO:0000256" key="1">
    <source>
        <dbReference type="SAM" id="Coils"/>
    </source>
</evidence>
<feature type="region of interest" description="Disordered" evidence="2">
    <location>
        <begin position="1041"/>
        <end position="1081"/>
    </location>
</feature>
<feature type="region of interest" description="Disordered" evidence="2">
    <location>
        <begin position="758"/>
        <end position="800"/>
    </location>
</feature>
<protein>
    <submittedName>
        <fullName evidence="4">FH2 domain-containing protein 1</fullName>
    </submittedName>
</protein>
<keyword evidence="5" id="KW-1185">Reference proteome</keyword>
<feature type="compositionally biased region" description="Low complexity" evidence="2">
    <location>
        <begin position="541"/>
        <end position="554"/>
    </location>
</feature>
<organism evidence="4 5">
    <name type="scientific">Channa argus</name>
    <name type="common">Northern snakehead</name>
    <name type="synonym">Ophicephalus argus</name>
    <dbReference type="NCBI Taxonomy" id="215402"/>
    <lineage>
        <taxon>Eukaryota</taxon>
        <taxon>Metazoa</taxon>
        <taxon>Chordata</taxon>
        <taxon>Craniata</taxon>
        <taxon>Vertebrata</taxon>
        <taxon>Euteleostomi</taxon>
        <taxon>Actinopterygii</taxon>
        <taxon>Neopterygii</taxon>
        <taxon>Teleostei</taxon>
        <taxon>Neoteleostei</taxon>
        <taxon>Acanthomorphata</taxon>
        <taxon>Anabantaria</taxon>
        <taxon>Anabantiformes</taxon>
        <taxon>Channoidei</taxon>
        <taxon>Channidae</taxon>
        <taxon>Channa</taxon>
    </lineage>
</organism>
<dbReference type="PANTHER" id="PTHR46345:SF10">
    <property type="entry name" value="FORMIN-J"/>
    <property type="match status" value="1"/>
</dbReference>
<dbReference type="SMART" id="SM00498">
    <property type="entry name" value="FH2"/>
    <property type="match status" value="1"/>
</dbReference>
<dbReference type="Gene3D" id="1.20.58.2220">
    <property type="entry name" value="Formin, FH2 domain"/>
    <property type="match status" value="1"/>
</dbReference>
<feature type="compositionally biased region" description="Basic and acidic residues" evidence="2">
    <location>
        <begin position="512"/>
        <end position="527"/>
    </location>
</feature>
<reference evidence="5" key="2">
    <citation type="submission" date="2019-02" db="EMBL/GenBank/DDBJ databases">
        <title>Opniocepnalus argus Var Kimnra genome.</title>
        <authorList>
            <person name="Zhou C."/>
            <person name="Xiao S."/>
        </authorList>
    </citation>
    <scope>NUCLEOTIDE SEQUENCE [LARGE SCALE GENOMIC DNA]</scope>
</reference>
<accession>A0A6G1PU31</accession>
<evidence type="ECO:0000256" key="2">
    <source>
        <dbReference type="SAM" id="MobiDB-lite"/>
    </source>
</evidence>
<dbReference type="PANTHER" id="PTHR46345">
    <property type="entry name" value="INVERTED FORMIN-2"/>
    <property type="match status" value="1"/>
</dbReference>
<feature type="region of interest" description="Disordered" evidence="2">
    <location>
        <begin position="39"/>
        <end position="78"/>
    </location>
</feature>
<dbReference type="InterPro" id="IPR042201">
    <property type="entry name" value="FH2_Formin_sf"/>
</dbReference>
<dbReference type="PROSITE" id="PS51444">
    <property type="entry name" value="FH2"/>
    <property type="match status" value="1"/>
</dbReference>
<dbReference type="Pfam" id="PF02181">
    <property type="entry name" value="FH2"/>
    <property type="match status" value="1"/>
</dbReference>
<proteinExistence type="predicted"/>
<feature type="compositionally biased region" description="Pro residues" evidence="2">
    <location>
        <begin position="39"/>
        <end position="56"/>
    </location>
</feature>
<dbReference type="Proteomes" id="UP000503349">
    <property type="component" value="Chromosome 9"/>
</dbReference>